<sequence length="178" mass="20439">SKMNSPNYIEARKKVNLVDVNPHNRDIVSISRVFAHEENDIIDLARQIESSEGTLKINVRSKLALILGQIRMLQNQAKLILEKSNRDYNLHHAACNFKKISGHIYHLYVRGNGQEYLSMISPEEWGSSCKHVFKGSFRLEQDSSWTPIENIVETNEINLAALEMFSEPEKKYIATINI</sequence>
<accession>A0A0K8TNQ8</accession>
<reference evidence="1" key="1">
    <citation type="journal article" date="2015" name="Insect Biochem. Mol. Biol.">
        <title>An insight into the sialome of the horse fly, Tabanus bromius.</title>
        <authorList>
            <person name="Ribeiro J.M."/>
            <person name="Kazimirova M."/>
            <person name="Takac P."/>
            <person name="Andersen J.F."/>
            <person name="Francischetti I.M."/>
        </authorList>
    </citation>
    <scope>NUCLEOTIDE SEQUENCE</scope>
</reference>
<dbReference type="PANTHER" id="PTHR14553">
    <property type="entry name" value="UNCHARACTERIZED PROTEIN C1ORF50"/>
    <property type="match status" value="1"/>
</dbReference>
<feature type="non-terminal residue" evidence="1">
    <location>
        <position position="1"/>
    </location>
</feature>
<proteinExistence type="evidence at transcript level"/>
<dbReference type="AlphaFoldDB" id="A0A0K8TNQ8"/>
<dbReference type="InterPro" id="IPR019534">
    <property type="entry name" value="DUF2452"/>
</dbReference>
<dbReference type="PANTHER" id="PTHR14553:SF1">
    <property type="entry name" value="SIMILAR TO CHROMOSOME 1 OPEN READING FRAME 50"/>
    <property type="match status" value="1"/>
</dbReference>
<name>A0A0K8TNQ8_TABBR</name>
<organism evidence="1">
    <name type="scientific">Tabanus bromius</name>
    <name type="common">Band-eyed brown horse fly</name>
    <dbReference type="NCBI Taxonomy" id="304241"/>
    <lineage>
        <taxon>Eukaryota</taxon>
        <taxon>Metazoa</taxon>
        <taxon>Ecdysozoa</taxon>
        <taxon>Arthropoda</taxon>
        <taxon>Hexapoda</taxon>
        <taxon>Insecta</taxon>
        <taxon>Pterygota</taxon>
        <taxon>Neoptera</taxon>
        <taxon>Endopterygota</taxon>
        <taxon>Diptera</taxon>
        <taxon>Brachycera</taxon>
        <taxon>Tabanomorpha</taxon>
        <taxon>Tabanoidea</taxon>
        <taxon>Tabanidae</taxon>
        <taxon>Tabanus</taxon>
    </lineage>
</organism>
<protein>
    <submittedName>
        <fullName evidence="1">Uncharacterized protein</fullName>
    </submittedName>
</protein>
<dbReference type="EMBL" id="GDAI01001604">
    <property type="protein sequence ID" value="JAI15999.1"/>
    <property type="molecule type" value="mRNA"/>
</dbReference>
<dbReference type="Pfam" id="PF10504">
    <property type="entry name" value="DUF2452"/>
    <property type="match status" value="1"/>
</dbReference>
<evidence type="ECO:0000313" key="1">
    <source>
        <dbReference type="EMBL" id="JAI15999.1"/>
    </source>
</evidence>